<keyword evidence="3" id="KW-1185">Reference proteome</keyword>
<evidence type="ECO:0000313" key="3">
    <source>
        <dbReference type="Proteomes" id="UP000887013"/>
    </source>
</evidence>
<protein>
    <submittedName>
        <fullName evidence="2">Uncharacterized protein</fullName>
    </submittedName>
</protein>
<proteinExistence type="predicted"/>
<dbReference type="AlphaFoldDB" id="A0A8X6NBT4"/>
<accession>A0A8X6NBT4</accession>
<gene>
    <name evidence="2" type="ORF">NPIL_406811</name>
</gene>
<sequence>MKKRSSLKAGVGPIKSRPSSLSTNWGKGDVGGKFSEKHFFSNLFLEEMKTSRIMIHVKTDNNAEPPPPVMNMWKCNAKIDLVLPQQFIRGPCTGSYSF</sequence>
<evidence type="ECO:0000256" key="1">
    <source>
        <dbReference type="SAM" id="MobiDB-lite"/>
    </source>
</evidence>
<evidence type="ECO:0000313" key="2">
    <source>
        <dbReference type="EMBL" id="GFT05934.1"/>
    </source>
</evidence>
<organism evidence="2 3">
    <name type="scientific">Nephila pilipes</name>
    <name type="common">Giant wood spider</name>
    <name type="synonym">Nephila maculata</name>
    <dbReference type="NCBI Taxonomy" id="299642"/>
    <lineage>
        <taxon>Eukaryota</taxon>
        <taxon>Metazoa</taxon>
        <taxon>Ecdysozoa</taxon>
        <taxon>Arthropoda</taxon>
        <taxon>Chelicerata</taxon>
        <taxon>Arachnida</taxon>
        <taxon>Araneae</taxon>
        <taxon>Araneomorphae</taxon>
        <taxon>Entelegynae</taxon>
        <taxon>Araneoidea</taxon>
        <taxon>Nephilidae</taxon>
        <taxon>Nephila</taxon>
    </lineage>
</organism>
<name>A0A8X6NBT4_NEPPI</name>
<feature type="region of interest" description="Disordered" evidence="1">
    <location>
        <begin position="1"/>
        <end position="26"/>
    </location>
</feature>
<reference evidence="2" key="1">
    <citation type="submission" date="2020-08" db="EMBL/GenBank/DDBJ databases">
        <title>Multicomponent nature underlies the extraordinary mechanical properties of spider dragline silk.</title>
        <authorList>
            <person name="Kono N."/>
            <person name="Nakamura H."/>
            <person name="Mori M."/>
            <person name="Yoshida Y."/>
            <person name="Ohtoshi R."/>
            <person name="Malay A.D."/>
            <person name="Moran D.A.P."/>
            <person name="Tomita M."/>
            <person name="Numata K."/>
            <person name="Arakawa K."/>
        </authorList>
    </citation>
    <scope>NUCLEOTIDE SEQUENCE</scope>
</reference>
<dbReference type="EMBL" id="BMAW01102784">
    <property type="protein sequence ID" value="GFT05934.1"/>
    <property type="molecule type" value="Genomic_DNA"/>
</dbReference>
<comment type="caution">
    <text evidence="2">The sequence shown here is derived from an EMBL/GenBank/DDBJ whole genome shotgun (WGS) entry which is preliminary data.</text>
</comment>
<dbReference type="Proteomes" id="UP000887013">
    <property type="component" value="Unassembled WGS sequence"/>
</dbReference>